<proteinExistence type="inferred from homology"/>
<keyword evidence="6" id="KW-0227">DNA damage</keyword>
<dbReference type="CDD" id="cd09908">
    <property type="entry name" value="H3TH_EXO1"/>
    <property type="match status" value="1"/>
</dbReference>
<keyword evidence="11" id="KW-0238">DNA-binding</keyword>
<evidence type="ECO:0000256" key="12">
    <source>
        <dbReference type="ARBA" id="ARBA00023204"/>
    </source>
</evidence>
<evidence type="ECO:0000256" key="2">
    <source>
        <dbReference type="ARBA" id="ARBA00004123"/>
    </source>
</evidence>
<dbReference type="InterPro" id="IPR044752">
    <property type="entry name" value="PIN-like_EXO1"/>
</dbReference>
<evidence type="ECO:0000256" key="3">
    <source>
        <dbReference type="ARBA" id="ARBA00010563"/>
    </source>
</evidence>
<dbReference type="Gene3D" id="1.10.150.20">
    <property type="entry name" value="5' to 3' exonuclease, C-terminal subdomain"/>
    <property type="match status" value="1"/>
</dbReference>
<sequence length="751" mass="83247">MGIQGLLPLLKSIERPVHLRDYAGKTLAVDGYVWLHKGAFSCAQELCLGQPTQKYITYFMRKIEMFKFFGVKPYVVFDGGYLPSKASTEQERLSRREESKKQALDLHRAGKSKQAIDQFRKCVDVTPEMAFEVIEALKATGVDFVVAPYEADAQLAYLEKHGIVDGIVTEDSDLLVFGCKKVIFKLDQFGTGTEILFEKFSRVQEVSFQDWTLTEIRHMCILAGCDYLPSIPGMGLKTAQRLLRRYKTYDKVLRHVRMENTSMKIPSGYEMEFRQADLTFLYARVFDPRSKSMVHLNPIPDDLQELMQTEEYHFLGPPLEPTVMLGIAEGKINPIDKSPLSGPVSQKPNHYVKHTYVGKENRHATGFATPAGRAINTYFQKNMGPSATSKPTHTGTHKRELPKKDNFAIIKRRVLEASPSPDSFANQSSIFPPTTQPYQHKSFSDPVSQSRNVIVESRSRFFGHFDTIDTSDNCDTFTTSGPTAQDTRTSKLREDSGIGMDEAALLHSVDTPKVQAPSKRRESMTKCLKSQLTASKDTVTSPTKVPVPVESKAVEEEVTEYKRAEAKVIQGWREKFSNTAQAGRTPGLKRAFQNCGRIQLNTKTKPVPSPSVSSEIQPPTHTAISTGVYITGASTVSVVKAVDTQLKAAESQPGSTISHLDAGRRAPDLTPVCRVTIAKATVRSGDPTRRLSDSSSSSPSSTSSSNATDGSQSSLGNEEEEEDVRPKLCLDRFRFTASSSSMSSAPVRAQH</sequence>
<comment type="cofactor">
    <cofactor evidence="1">
        <name>Mg(2+)</name>
        <dbReference type="ChEBI" id="CHEBI:18420"/>
    </cofactor>
</comment>
<evidence type="ECO:0000256" key="13">
    <source>
        <dbReference type="ARBA" id="ARBA00023242"/>
    </source>
</evidence>
<dbReference type="SUPFAM" id="SSF88723">
    <property type="entry name" value="PIN domain-like"/>
    <property type="match status" value="1"/>
</dbReference>
<dbReference type="EMBL" id="JAAAIM010000888">
    <property type="protein sequence ID" value="KAG0283545.1"/>
    <property type="molecule type" value="Genomic_DNA"/>
</dbReference>
<dbReference type="InterPro" id="IPR036279">
    <property type="entry name" value="5-3_exonuclease_C_sf"/>
</dbReference>
<evidence type="ECO:0000256" key="8">
    <source>
        <dbReference type="ARBA" id="ARBA00022839"/>
    </source>
</evidence>
<dbReference type="Gene3D" id="3.40.50.1010">
    <property type="entry name" value="5'-nuclease"/>
    <property type="match status" value="1"/>
</dbReference>
<dbReference type="Pfam" id="PF00867">
    <property type="entry name" value="XPG_I"/>
    <property type="match status" value="1"/>
</dbReference>
<dbReference type="InterPro" id="IPR006085">
    <property type="entry name" value="XPG_DNA_repair_N"/>
</dbReference>
<protein>
    <submittedName>
        <fullName evidence="17">Rad2 nuclease</fullName>
    </submittedName>
</protein>
<keyword evidence="4" id="KW-0540">Nuclease</keyword>
<keyword evidence="13" id="KW-0539">Nucleus</keyword>
<dbReference type="Proteomes" id="UP001194696">
    <property type="component" value="Unassembled WGS sequence"/>
</dbReference>
<dbReference type="PROSITE" id="PS00842">
    <property type="entry name" value="XPG_2"/>
    <property type="match status" value="1"/>
</dbReference>
<evidence type="ECO:0000256" key="7">
    <source>
        <dbReference type="ARBA" id="ARBA00022801"/>
    </source>
</evidence>
<dbReference type="InterPro" id="IPR006086">
    <property type="entry name" value="XPG-I_dom"/>
</dbReference>
<gene>
    <name evidence="17" type="primary">EXO1</name>
    <name evidence="17" type="ORF">BGZ96_012051</name>
</gene>
<dbReference type="InterPro" id="IPR019974">
    <property type="entry name" value="XPG_CS"/>
</dbReference>
<evidence type="ECO:0000259" key="16">
    <source>
        <dbReference type="SMART" id="SM00485"/>
    </source>
</evidence>
<keyword evidence="10" id="KW-0267">Excision nuclease</keyword>
<dbReference type="InterPro" id="IPR008918">
    <property type="entry name" value="HhH2"/>
</dbReference>
<organism evidence="17 18">
    <name type="scientific">Linnemannia gamsii</name>
    <dbReference type="NCBI Taxonomy" id="64522"/>
    <lineage>
        <taxon>Eukaryota</taxon>
        <taxon>Fungi</taxon>
        <taxon>Fungi incertae sedis</taxon>
        <taxon>Mucoromycota</taxon>
        <taxon>Mortierellomycotina</taxon>
        <taxon>Mortierellomycetes</taxon>
        <taxon>Mortierellales</taxon>
        <taxon>Mortierellaceae</taxon>
        <taxon>Linnemannia</taxon>
    </lineage>
</organism>
<evidence type="ECO:0000256" key="5">
    <source>
        <dbReference type="ARBA" id="ARBA00022723"/>
    </source>
</evidence>
<name>A0ABQ7JRN6_9FUNG</name>
<feature type="compositionally biased region" description="Low complexity" evidence="14">
    <location>
        <begin position="693"/>
        <end position="714"/>
    </location>
</feature>
<keyword evidence="9" id="KW-0460">Magnesium</keyword>
<comment type="similarity">
    <text evidence="3">Belongs to the XPG/RAD2 endonuclease family. EXO1 subfamily.</text>
</comment>
<evidence type="ECO:0000313" key="18">
    <source>
        <dbReference type="Proteomes" id="UP001194696"/>
    </source>
</evidence>
<dbReference type="Pfam" id="PF00752">
    <property type="entry name" value="XPG_N"/>
    <property type="match status" value="1"/>
</dbReference>
<accession>A0ABQ7JRN6</accession>
<dbReference type="SUPFAM" id="SSF47807">
    <property type="entry name" value="5' to 3' exonuclease, C-terminal subdomain"/>
    <property type="match status" value="1"/>
</dbReference>
<evidence type="ECO:0000256" key="11">
    <source>
        <dbReference type="ARBA" id="ARBA00023125"/>
    </source>
</evidence>
<evidence type="ECO:0000256" key="10">
    <source>
        <dbReference type="ARBA" id="ARBA00022881"/>
    </source>
</evidence>
<comment type="caution">
    <text evidence="17">The sequence shown here is derived from an EMBL/GenBank/DDBJ whole genome shotgun (WGS) entry which is preliminary data.</text>
</comment>
<evidence type="ECO:0000256" key="14">
    <source>
        <dbReference type="SAM" id="MobiDB-lite"/>
    </source>
</evidence>
<dbReference type="SMART" id="SM00279">
    <property type="entry name" value="HhH2"/>
    <property type="match status" value="1"/>
</dbReference>
<dbReference type="PRINTS" id="PR00853">
    <property type="entry name" value="XPGRADSUPER"/>
</dbReference>
<keyword evidence="8" id="KW-0269">Exonuclease</keyword>
<dbReference type="PANTHER" id="PTHR11081:SF65">
    <property type="entry name" value="DNA DAMAGE-INDUCIBLE PROTEIN DIN7-RELATED"/>
    <property type="match status" value="1"/>
</dbReference>
<evidence type="ECO:0000256" key="4">
    <source>
        <dbReference type="ARBA" id="ARBA00022722"/>
    </source>
</evidence>
<feature type="region of interest" description="Disordered" evidence="14">
    <location>
        <begin position="680"/>
        <end position="727"/>
    </location>
</feature>
<keyword evidence="7" id="KW-0378">Hydrolase</keyword>
<dbReference type="SMART" id="SM00485">
    <property type="entry name" value="XPGN"/>
    <property type="match status" value="1"/>
</dbReference>
<dbReference type="InterPro" id="IPR029060">
    <property type="entry name" value="PIN-like_dom_sf"/>
</dbReference>
<dbReference type="CDD" id="cd09857">
    <property type="entry name" value="PIN_EXO1"/>
    <property type="match status" value="1"/>
</dbReference>
<evidence type="ECO:0000313" key="17">
    <source>
        <dbReference type="EMBL" id="KAG0283545.1"/>
    </source>
</evidence>
<evidence type="ECO:0000256" key="6">
    <source>
        <dbReference type="ARBA" id="ARBA00022763"/>
    </source>
</evidence>
<keyword evidence="18" id="KW-1185">Reference proteome</keyword>
<keyword evidence="12" id="KW-0234">DNA repair</keyword>
<dbReference type="PANTHER" id="PTHR11081">
    <property type="entry name" value="FLAP ENDONUCLEASE FAMILY MEMBER"/>
    <property type="match status" value="1"/>
</dbReference>
<evidence type="ECO:0000259" key="15">
    <source>
        <dbReference type="SMART" id="SM00484"/>
    </source>
</evidence>
<dbReference type="InterPro" id="IPR037315">
    <property type="entry name" value="EXO1_H3TH"/>
</dbReference>
<dbReference type="SMART" id="SM00484">
    <property type="entry name" value="XPGI"/>
    <property type="match status" value="1"/>
</dbReference>
<keyword evidence="5" id="KW-0479">Metal-binding</keyword>
<feature type="compositionally biased region" description="Polar residues" evidence="14">
    <location>
        <begin position="384"/>
        <end position="394"/>
    </location>
</feature>
<feature type="domain" description="XPG-I" evidence="15">
    <location>
        <begin position="138"/>
        <end position="208"/>
    </location>
</feature>
<evidence type="ECO:0000256" key="9">
    <source>
        <dbReference type="ARBA" id="ARBA00022842"/>
    </source>
</evidence>
<comment type="subcellular location">
    <subcellularLocation>
        <location evidence="2">Nucleus</location>
    </subcellularLocation>
</comment>
<feature type="domain" description="XPG N-terminal" evidence="16">
    <location>
        <begin position="1"/>
        <end position="99"/>
    </location>
</feature>
<dbReference type="InterPro" id="IPR006084">
    <property type="entry name" value="XPG/Rad2"/>
</dbReference>
<feature type="region of interest" description="Disordered" evidence="14">
    <location>
        <begin position="384"/>
        <end position="403"/>
    </location>
</feature>
<reference evidence="17 18" key="1">
    <citation type="journal article" date="2020" name="Fungal Divers.">
        <title>Resolving the Mortierellaceae phylogeny through synthesis of multi-gene phylogenetics and phylogenomics.</title>
        <authorList>
            <person name="Vandepol N."/>
            <person name="Liber J."/>
            <person name="Desiro A."/>
            <person name="Na H."/>
            <person name="Kennedy M."/>
            <person name="Barry K."/>
            <person name="Grigoriev I.V."/>
            <person name="Miller A.N."/>
            <person name="O'Donnell K."/>
            <person name="Stajich J.E."/>
            <person name="Bonito G."/>
        </authorList>
    </citation>
    <scope>NUCLEOTIDE SEQUENCE [LARGE SCALE GENOMIC DNA]</scope>
    <source>
        <strain evidence="17 18">AD045</strain>
    </source>
</reference>
<evidence type="ECO:0000256" key="1">
    <source>
        <dbReference type="ARBA" id="ARBA00001946"/>
    </source>
</evidence>